<evidence type="ECO:0000313" key="3">
    <source>
        <dbReference type="EMBL" id="SDC64218.1"/>
    </source>
</evidence>
<keyword evidence="1" id="KW-0732">Signal</keyword>
<organism evidence="3 4">
    <name type="scientific">Algoriphagus faecimaris</name>
    <dbReference type="NCBI Taxonomy" id="686796"/>
    <lineage>
        <taxon>Bacteria</taxon>
        <taxon>Pseudomonadati</taxon>
        <taxon>Bacteroidota</taxon>
        <taxon>Cytophagia</taxon>
        <taxon>Cytophagales</taxon>
        <taxon>Cyclobacteriaceae</taxon>
        <taxon>Algoriphagus</taxon>
    </lineage>
</organism>
<reference evidence="4" key="1">
    <citation type="submission" date="2016-10" db="EMBL/GenBank/DDBJ databases">
        <authorList>
            <person name="Varghese N."/>
            <person name="Submissions S."/>
        </authorList>
    </citation>
    <scope>NUCLEOTIDE SEQUENCE [LARGE SCALE GENOMIC DNA]</scope>
    <source>
        <strain evidence="4">DSM 23095</strain>
    </source>
</reference>
<sequence length="121" mass="14126">MERAKALKDFRWENRILIIKEASLEQVEDKELEDRKLLYFQFQGDSLNASNYEGEIDLESFEKMMEVRPSENWFLIGLDGGLKRSGKGSPELDQISKIIDAMPMRQSEIRRGKIDGFPKKK</sequence>
<dbReference type="InterPro" id="IPR025232">
    <property type="entry name" value="DUF4174"/>
</dbReference>
<evidence type="ECO:0000313" key="4">
    <source>
        <dbReference type="Proteomes" id="UP000199060"/>
    </source>
</evidence>
<dbReference type="AlphaFoldDB" id="A0A1G6N8P7"/>
<dbReference type="Proteomes" id="UP000199060">
    <property type="component" value="Unassembled WGS sequence"/>
</dbReference>
<proteinExistence type="predicted"/>
<dbReference type="Pfam" id="PF13778">
    <property type="entry name" value="DUF4174"/>
    <property type="match status" value="1"/>
</dbReference>
<evidence type="ECO:0000256" key="1">
    <source>
        <dbReference type="ARBA" id="ARBA00022729"/>
    </source>
</evidence>
<dbReference type="STRING" id="686796.SAMN04488104_100324"/>
<accession>A0A1G6N8P7</accession>
<name>A0A1G6N8P7_9BACT</name>
<keyword evidence="4" id="KW-1185">Reference proteome</keyword>
<protein>
    <recommendedName>
        <fullName evidence="2">DUF4174 domain-containing protein</fullName>
    </recommendedName>
</protein>
<gene>
    <name evidence="3" type="ORF">SAMN04488104_100324</name>
</gene>
<feature type="domain" description="DUF4174" evidence="2">
    <location>
        <begin position="7"/>
        <end position="108"/>
    </location>
</feature>
<dbReference type="EMBL" id="FNAC01000003">
    <property type="protein sequence ID" value="SDC64218.1"/>
    <property type="molecule type" value="Genomic_DNA"/>
</dbReference>
<evidence type="ECO:0000259" key="2">
    <source>
        <dbReference type="Pfam" id="PF13778"/>
    </source>
</evidence>